<gene>
    <name evidence="1" type="ORF">LZZ85_04050</name>
</gene>
<evidence type="ECO:0008006" key="3">
    <source>
        <dbReference type="Google" id="ProtNLM"/>
    </source>
</evidence>
<protein>
    <recommendedName>
        <fullName evidence="3">DUF4288 domain-containing protein</fullName>
    </recommendedName>
</protein>
<keyword evidence="2" id="KW-1185">Reference proteome</keyword>
<comment type="caution">
    <text evidence="1">The sequence shown here is derived from an EMBL/GenBank/DDBJ whole genome shotgun (WGS) entry which is preliminary data.</text>
</comment>
<evidence type="ECO:0000313" key="1">
    <source>
        <dbReference type="EMBL" id="MCG2613435.1"/>
    </source>
</evidence>
<accession>A0ABS9KM85</accession>
<dbReference type="EMBL" id="JAKLTR010000002">
    <property type="protein sequence ID" value="MCG2613435.1"/>
    <property type="molecule type" value="Genomic_DNA"/>
</dbReference>
<proteinExistence type="predicted"/>
<organism evidence="1 2">
    <name type="scientific">Terrimonas ginsenosidimutans</name>
    <dbReference type="NCBI Taxonomy" id="2908004"/>
    <lineage>
        <taxon>Bacteria</taxon>
        <taxon>Pseudomonadati</taxon>
        <taxon>Bacteroidota</taxon>
        <taxon>Chitinophagia</taxon>
        <taxon>Chitinophagales</taxon>
        <taxon>Chitinophagaceae</taxon>
        <taxon>Terrimonas</taxon>
    </lineage>
</organism>
<reference evidence="1" key="1">
    <citation type="submission" date="2022-01" db="EMBL/GenBank/DDBJ databases">
        <authorList>
            <person name="Jo J.-H."/>
            <person name="Im W.-T."/>
        </authorList>
    </citation>
    <scope>NUCLEOTIDE SEQUENCE</scope>
    <source>
        <strain evidence="1">NA20</strain>
    </source>
</reference>
<dbReference type="RefSeq" id="WP_237868663.1">
    <property type="nucleotide sequence ID" value="NZ_JAKLTR010000002.1"/>
</dbReference>
<name>A0ABS9KM85_9BACT</name>
<dbReference type="Proteomes" id="UP001165367">
    <property type="component" value="Unassembled WGS sequence"/>
</dbReference>
<sequence length="105" mass="12790">MEKKYYFFYLEMALRMSSDSRIYAFKNISHVPTSKLVEIFEIDVLQDPYMSEGYFLTEEIYLKHESYIKEKMGAINLEVFEYCFRYYTSEDGSSIRRLYKEDLME</sequence>
<evidence type="ECO:0000313" key="2">
    <source>
        <dbReference type="Proteomes" id="UP001165367"/>
    </source>
</evidence>